<name>I3ZL16_TERRK</name>
<sequence length="41" mass="4428">MRKQALRFVADDSLLGLSGSFKQYRITCIAADCSMSQSTAG</sequence>
<dbReference type="Proteomes" id="UP000006056">
    <property type="component" value="Chromosome"/>
</dbReference>
<keyword evidence="2" id="KW-1185">Reference proteome</keyword>
<organism evidence="1 2">
    <name type="scientific">Terriglobus roseus (strain DSM 18391 / NRRL B-41598 / KBS 63)</name>
    <dbReference type="NCBI Taxonomy" id="926566"/>
    <lineage>
        <taxon>Bacteria</taxon>
        <taxon>Pseudomonadati</taxon>
        <taxon>Acidobacteriota</taxon>
        <taxon>Terriglobia</taxon>
        <taxon>Terriglobales</taxon>
        <taxon>Acidobacteriaceae</taxon>
        <taxon>Terriglobus</taxon>
    </lineage>
</organism>
<dbReference type="STRING" id="926566.Terro_3723"/>
<dbReference type="EMBL" id="CP003379">
    <property type="protein sequence ID" value="AFL89934.1"/>
    <property type="molecule type" value="Genomic_DNA"/>
</dbReference>
<gene>
    <name evidence="1" type="ordered locus">Terro_3723</name>
</gene>
<evidence type="ECO:0000313" key="2">
    <source>
        <dbReference type="Proteomes" id="UP000006056"/>
    </source>
</evidence>
<proteinExistence type="predicted"/>
<protein>
    <submittedName>
        <fullName evidence="1">Uncharacterized protein</fullName>
    </submittedName>
</protein>
<dbReference type="KEGG" id="trs:Terro_3723"/>
<accession>I3ZL16</accession>
<dbReference type="HOGENOM" id="CLU_3277879_0_0_0"/>
<reference evidence="1 2" key="1">
    <citation type="submission" date="2012-06" db="EMBL/GenBank/DDBJ databases">
        <title>Complete genome of Terriglobus roseus DSM 18391.</title>
        <authorList>
            <consortium name="US DOE Joint Genome Institute (JGI-PGF)"/>
            <person name="Lucas S."/>
            <person name="Copeland A."/>
            <person name="Lapidus A."/>
            <person name="Glavina del Rio T."/>
            <person name="Dalin E."/>
            <person name="Tice H."/>
            <person name="Bruce D."/>
            <person name="Goodwin L."/>
            <person name="Pitluck S."/>
            <person name="Peters L."/>
            <person name="Mikhailova N."/>
            <person name="Munk A.C.C."/>
            <person name="Kyrpides N."/>
            <person name="Mavromatis K."/>
            <person name="Ivanova N."/>
            <person name="Brettin T."/>
            <person name="Detter J.C."/>
            <person name="Han C."/>
            <person name="Larimer F."/>
            <person name="Land M."/>
            <person name="Hauser L."/>
            <person name="Markowitz V."/>
            <person name="Cheng J.-F."/>
            <person name="Hugenholtz P."/>
            <person name="Woyke T."/>
            <person name="Wu D."/>
            <person name="Brambilla E."/>
            <person name="Klenk H.-P."/>
            <person name="Eisen J.A."/>
        </authorList>
    </citation>
    <scope>NUCLEOTIDE SEQUENCE [LARGE SCALE GENOMIC DNA]</scope>
    <source>
        <strain evidence="2">DSM 18391 / NRRL B-41598 / KBS 63</strain>
    </source>
</reference>
<evidence type="ECO:0000313" key="1">
    <source>
        <dbReference type="EMBL" id="AFL89934.1"/>
    </source>
</evidence>
<dbReference type="AlphaFoldDB" id="I3ZL16"/>